<name>A0A6L2K655_TANCI</name>
<keyword evidence="1" id="KW-0695">RNA-directed DNA polymerase</keyword>
<dbReference type="PANTHER" id="PTHR46890:SF1">
    <property type="entry name" value="REVERSE TRANSCRIPTASE DOMAIN-CONTAINING PROTEIN"/>
    <property type="match status" value="1"/>
</dbReference>
<proteinExistence type="predicted"/>
<dbReference type="InterPro" id="IPR052343">
    <property type="entry name" value="Retrotransposon-Effector_Assoc"/>
</dbReference>
<dbReference type="EMBL" id="BKCJ010001811">
    <property type="protein sequence ID" value="GEU44197.1"/>
    <property type="molecule type" value="Genomic_DNA"/>
</dbReference>
<keyword evidence="1" id="KW-0808">Transferase</keyword>
<organism evidence="1">
    <name type="scientific">Tanacetum cinerariifolium</name>
    <name type="common">Dalmatian daisy</name>
    <name type="synonym">Chrysanthemum cinerariifolium</name>
    <dbReference type="NCBI Taxonomy" id="118510"/>
    <lineage>
        <taxon>Eukaryota</taxon>
        <taxon>Viridiplantae</taxon>
        <taxon>Streptophyta</taxon>
        <taxon>Embryophyta</taxon>
        <taxon>Tracheophyta</taxon>
        <taxon>Spermatophyta</taxon>
        <taxon>Magnoliopsida</taxon>
        <taxon>eudicotyledons</taxon>
        <taxon>Gunneridae</taxon>
        <taxon>Pentapetalae</taxon>
        <taxon>asterids</taxon>
        <taxon>campanulids</taxon>
        <taxon>Asterales</taxon>
        <taxon>Asteraceae</taxon>
        <taxon>Asteroideae</taxon>
        <taxon>Anthemideae</taxon>
        <taxon>Anthemidinae</taxon>
        <taxon>Tanacetum</taxon>
    </lineage>
</organism>
<comment type="caution">
    <text evidence="1">The sequence shown here is derived from an EMBL/GenBank/DDBJ whole genome shotgun (WGS) entry which is preliminary data.</text>
</comment>
<keyword evidence="1" id="KW-0548">Nucleotidyltransferase</keyword>
<accession>A0A6L2K655</accession>
<sequence length="334" mass="37532">MALFDIEDNKESGLDGYTSKFFKSAWSVVGKDTCAAVREFFASGKLFGELKTSIISLIAKVIVPKKVIDYRLISCCNVVYKTISKGRIVGNKMHKAFPLPGESSHWQYKFPLPVNVVPTARRLEMPLPGVCTAIEEMMKKLPFSIEIKMALFDIEDNKESGLDGYTSKFFKSAWSVVGKDTCAAVREFFASGKLFGSWFLQGEKGIETRGPYFPLSFYIGYGEGVLPIRYLGVPMVSKMIIDRDCMVMVEVIRKRVGGWRNKLLSFAGRFKEVINVQVPIIKPDVSDKPVWIDKAGKEKRNVDCLYIIVVDTIRMKQMGLFMKCSSNVLEAASI</sequence>
<dbReference type="AlphaFoldDB" id="A0A6L2K655"/>
<gene>
    <name evidence="1" type="ORF">Tci_016175</name>
</gene>
<reference evidence="1" key="1">
    <citation type="journal article" date="2019" name="Sci. Rep.">
        <title>Draft genome of Tanacetum cinerariifolium, the natural source of mosquito coil.</title>
        <authorList>
            <person name="Yamashiro T."/>
            <person name="Shiraishi A."/>
            <person name="Satake H."/>
            <person name="Nakayama K."/>
        </authorList>
    </citation>
    <scope>NUCLEOTIDE SEQUENCE</scope>
</reference>
<dbReference type="PANTHER" id="PTHR46890">
    <property type="entry name" value="NON-LTR RETROLELEMENT REVERSE TRANSCRIPTASE-LIKE PROTEIN-RELATED"/>
    <property type="match status" value="1"/>
</dbReference>
<dbReference type="GO" id="GO:0003964">
    <property type="term" value="F:RNA-directed DNA polymerase activity"/>
    <property type="evidence" value="ECO:0007669"/>
    <property type="project" value="UniProtKB-KW"/>
</dbReference>
<evidence type="ECO:0000313" key="1">
    <source>
        <dbReference type="EMBL" id="GEU44197.1"/>
    </source>
</evidence>
<protein>
    <submittedName>
        <fullName evidence="1">RNA-directed DNA polymerase, eukaryota, reverse transcriptase zinc-binding domain protein</fullName>
    </submittedName>
</protein>